<evidence type="ECO:0000313" key="5">
    <source>
        <dbReference type="Proteomes" id="UP000008837"/>
    </source>
</evidence>
<dbReference type="InterPro" id="IPR036770">
    <property type="entry name" value="Ankyrin_rpt-contain_sf"/>
</dbReference>
<dbReference type="AlphaFoldDB" id="A8PXA2"/>
<dbReference type="PANTHER" id="PTHR24171:SF8">
    <property type="entry name" value="BRCA1-ASSOCIATED RING DOMAIN PROTEIN 1"/>
    <property type="match status" value="1"/>
</dbReference>
<dbReference type="PROSITE" id="PS50088">
    <property type="entry name" value="ANK_REPEAT"/>
    <property type="match status" value="2"/>
</dbReference>
<dbReference type="EMBL" id="AAYY01000004">
    <property type="protein sequence ID" value="EDP43981.1"/>
    <property type="molecule type" value="Genomic_DNA"/>
</dbReference>
<dbReference type="GO" id="GO:0004842">
    <property type="term" value="F:ubiquitin-protein transferase activity"/>
    <property type="evidence" value="ECO:0007669"/>
    <property type="project" value="TreeGrafter"/>
</dbReference>
<dbReference type="SMART" id="SM00248">
    <property type="entry name" value="ANK"/>
    <property type="match status" value="2"/>
</dbReference>
<dbReference type="PROSITE" id="PS50297">
    <property type="entry name" value="ANK_REP_REGION"/>
    <property type="match status" value="1"/>
</dbReference>
<dbReference type="GO" id="GO:0085020">
    <property type="term" value="P:protein K6-linked ubiquitination"/>
    <property type="evidence" value="ECO:0007669"/>
    <property type="project" value="TreeGrafter"/>
</dbReference>
<feature type="repeat" description="ANK" evidence="3">
    <location>
        <begin position="38"/>
        <end position="70"/>
    </location>
</feature>
<dbReference type="InterPro" id="IPR002110">
    <property type="entry name" value="Ankyrin_rpt"/>
</dbReference>
<proteinExistence type="predicted"/>
<dbReference type="Gene3D" id="1.25.40.20">
    <property type="entry name" value="Ankyrin repeat-containing domain"/>
    <property type="match status" value="1"/>
</dbReference>
<dbReference type="SUPFAM" id="SSF48403">
    <property type="entry name" value="Ankyrin repeat"/>
    <property type="match status" value="1"/>
</dbReference>
<evidence type="ECO:0000256" key="1">
    <source>
        <dbReference type="ARBA" id="ARBA00022737"/>
    </source>
</evidence>
<organism evidence="4 5">
    <name type="scientific">Malassezia globosa (strain ATCC MYA-4612 / CBS 7966)</name>
    <name type="common">Dandruff-associated fungus</name>
    <dbReference type="NCBI Taxonomy" id="425265"/>
    <lineage>
        <taxon>Eukaryota</taxon>
        <taxon>Fungi</taxon>
        <taxon>Dikarya</taxon>
        <taxon>Basidiomycota</taxon>
        <taxon>Ustilaginomycotina</taxon>
        <taxon>Malasseziomycetes</taxon>
        <taxon>Malasseziales</taxon>
        <taxon>Malasseziaceae</taxon>
        <taxon>Malassezia</taxon>
    </lineage>
</organism>
<dbReference type="FunCoup" id="A8PXA2">
    <property type="interactions" value="16"/>
</dbReference>
<protein>
    <submittedName>
        <fullName evidence="4">Uncharacterized protein</fullName>
    </submittedName>
</protein>
<dbReference type="RefSeq" id="XP_001731195.1">
    <property type="nucleotide sequence ID" value="XM_001731143.1"/>
</dbReference>
<dbReference type="GeneID" id="5855502"/>
<reference evidence="4 5" key="1">
    <citation type="journal article" date="2007" name="Proc. Natl. Acad. Sci. U.S.A.">
        <title>Dandruff-associated Malassezia genomes reveal convergent and divergent virulence traits shared with plant and human fungal pathogens.</title>
        <authorList>
            <person name="Xu J."/>
            <person name="Saunders C.W."/>
            <person name="Hu P."/>
            <person name="Grant R.A."/>
            <person name="Boekhout T."/>
            <person name="Kuramae E.E."/>
            <person name="Kronstad J.W."/>
            <person name="Deangelis Y.M."/>
            <person name="Reeder N.L."/>
            <person name="Johnstone K.R."/>
            <person name="Leland M."/>
            <person name="Fieno A.M."/>
            <person name="Begley W.M."/>
            <person name="Sun Y."/>
            <person name="Lacey M.P."/>
            <person name="Chaudhary T."/>
            <person name="Keough T."/>
            <person name="Chu L."/>
            <person name="Sears R."/>
            <person name="Yuan B."/>
            <person name="Dawson T.L.Jr."/>
        </authorList>
    </citation>
    <scope>NUCLEOTIDE SEQUENCE [LARGE SCALE GENOMIC DNA]</scope>
    <source>
        <strain evidence="5">ATCC MYA-4612 / CBS 7966</strain>
    </source>
</reference>
<evidence type="ECO:0000256" key="2">
    <source>
        <dbReference type="ARBA" id="ARBA00023043"/>
    </source>
</evidence>
<accession>A8PXA2</accession>
<keyword evidence="5" id="KW-1185">Reference proteome</keyword>
<name>A8PXA2_MALGO</name>
<feature type="repeat" description="ANK" evidence="3">
    <location>
        <begin position="72"/>
        <end position="108"/>
    </location>
</feature>
<dbReference type="OMA" id="SANLECV"/>
<dbReference type="KEGG" id="mgl:MGL_1378"/>
<keyword evidence="1" id="KW-0677">Repeat</keyword>
<dbReference type="PANTHER" id="PTHR24171">
    <property type="entry name" value="ANKYRIN REPEAT DOMAIN-CONTAINING PROTEIN 39-RELATED"/>
    <property type="match status" value="1"/>
</dbReference>
<dbReference type="VEuPathDB" id="FungiDB:MGL_1378"/>
<evidence type="ECO:0000313" key="4">
    <source>
        <dbReference type="EMBL" id="EDP43981.1"/>
    </source>
</evidence>
<dbReference type="InParanoid" id="A8PXA2"/>
<dbReference type="Proteomes" id="UP000008837">
    <property type="component" value="Unassembled WGS sequence"/>
</dbReference>
<gene>
    <name evidence="4" type="ORF">MGL_1378</name>
</gene>
<sequence length="159" mass="17134">MPGKILFHAARSDNLELLNSVLHAQPPIEYDINGVDGLGNTVLHYACEAVATHVLDAVLDEAIDVDATNRIEGNAPLHIACQIENEEARNWVVHQLLDAGASTTTLNHAGLRPMDLVVGARAETPLGKELIQMMTMSQAENALGADDIAYGAYLQKKNN</sequence>
<dbReference type="Pfam" id="PF12796">
    <property type="entry name" value="Ank_2"/>
    <property type="match status" value="1"/>
</dbReference>
<dbReference type="STRING" id="425265.A8PXA2"/>
<evidence type="ECO:0000256" key="3">
    <source>
        <dbReference type="PROSITE-ProRule" id="PRU00023"/>
    </source>
</evidence>
<keyword evidence="2 3" id="KW-0040">ANK repeat</keyword>
<dbReference type="OrthoDB" id="9995210at2759"/>
<comment type="caution">
    <text evidence="4">The sequence shown here is derived from an EMBL/GenBank/DDBJ whole genome shotgun (WGS) entry which is preliminary data.</text>
</comment>